<dbReference type="InterPro" id="IPR035919">
    <property type="entry name" value="EAL_sf"/>
</dbReference>
<accession>A0ABW6IJZ1</accession>
<dbReference type="Gene3D" id="3.20.20.450">
    <property type="entry name" value="EAL domain"/>
    <property type="match status" value="1"/>
</dbReference>
<dbReference type="InterPro" id="IPR029016">
    <property type="entry name" value="GAF-like_dom_sf"/>
</dbReference>
<feature type="domain" description="PAC" evidence="7">
    <location>
        <begin position="413"/>
        <end position="465"/>
    </location>
</feature>
<dbReference type="SUPFAM" id="SSF55785">
    <property type="entry name" value="PYP-like sensor domain (PAS domain)"/>
    <property type="match status" value="2"/>
</dbReference>
<dbReference type="SMART" id="SM00091">
    <property type="entry name" value="PAS"/>
    <property type="match status" value="2"/>
</dbReference>
<evidence type="ECO:0000259" key="10">
    <source>
        <dbReference type="PROSITE" id="PS50887"/>
    </source>
</evidence>
<dbReference type="InterPro" id="IPR035965">
    <property type="entry name" value="PAS-like_dom_sf"/>
</dbReference>
<dbReference type="InterPro" id="IPR013655">
    <property type="entry name" value="PAS_fold_3"/>
</dbReference>
<dbReference type="EMBL" id="JBHZOL010000113">
    <property type="protein sequence ID" value="MFE4108529.1"/>
    <property type="molecule type" value="Genomic_DNA"/>
</dbReference>
<name>A0ABW6IJZ1_9CYAN</name>
<dbReference type="InterPro" id="IPR029787">
    <property type="entry name" value="Nucleotide_cyclase"/>
</dbReference>
<organism evidence="11 12">
    <name type="scientific">Almyronema epifaneia S1</name>
    <dbReference type="NCBI Taxonomy" id="2991925"/>
    <lineage>
        <taxon>Bacteria</taxon>
        <taxon>Bacillati</taxon>
        <taxon>Cyanobacteriota</taxon>
        <taxon>Cyanophyceae</taxon>
        <taxon>Nodosilineales</taxon>
        <taxon>Nodosilineaceae</taxon>
        <taxon>Almyronema</taxon>
        <taxon>Almyronema epifaneia</taxon>
    </lineage>
</organism>
<dbReference type="InterPro" id="IPR003018">
    <property type="entry name" value="GAF"/>
</dbReference>
<keyword evidence="4" id="KW-1133">Transmembrane helix</keyword>
<dbReference type="SUPFAM" id="SSF55781">
    <property type="entry name" value="GAF domain-like"/>
    <property type="match status" value="1"/>
</dbReference>
<dbReference type="Gene3D" id="6.10.340.10">
    <property type="match status" value="1"/>
</dbReference>
<evidence type="ECO:0000259" key="9">
    <source>
        <dbReference type="PROSITE" id="PS50885"/>
    </source>
</evidence>
<dbReference type="InterPro" id="IPR043128">
    <property type="entry name" value="Rev_trsase/Diguanyl_cyclase"/>
</dbReference>
<dbReference type="CDD" id="cd12914">
    <property type="entry name" value="PDC1_DGC_like"/>
    <property type="match status" value="1"/>
</dbReference>
<dbReference type="PANTHER" id="PTHR44757:SF2">
    <property type="entry name" value="BIOFILM ARCHITECTURE MAINTENANCE PROTEIN MBAA"/>
    <property type="match status" value="1"/>
</dbReference>
<dbReference type="InterPro" id="IPR000014">
    <property type="entry name" value="PAS"/>
</dbReference>
<comment type="caution">
    <text evidence="11">The sequence shown here is derived from an EMBL/GenBank/DDBJ whole genome shotgun (WGS) entry which is preliminary data.</text>
</comment>
<evidence type="ECO:0000313" key="12">
    <source>
        <dbReference type="Proteomes" id="UP001600165"/>
    </source>
</evidence>
<keyword evidence="3" id="KW-0812">Transmembrane</keyword>
<dbReference type="SMART" id="SM00052">
    <property type="entry name" value="EAL"/>
    <property type="match status" value="1"/>
</dbReference>
<dbReference type="Proteomes" id="UP001600165">
    <property type="component" value="Unassembled WGS sequence"/>
</dbReference>
<gene>
    <name evidence="11" type="ORF">ACFVKH_19800</name>
</gene>
<feature type="domain" description="HAMP" evidence="9">
    <location>
        <begin position="287"/>
        <end position="340"/>
    </location>
</feature>
<dbReference type="CDD" id="cd01948">
    <property type="entry name" value="EAL"/>
    <property type="match status" value="1"/>
</dbReference>
<dbReference type="PROSITE" id="PS50883">
    <property type="entry name" value="EAL"/>
    <property type="match status" value="1"/>
</dbReference>
<feature type="domain" description="PAS" evidence="6">
    <location>
        <begin position="619"/>
        <end position="689"/>
    </location>
</feature>
<dbReference type="SMART" id="SM00065">
    <property type="entry name" value="GAF"/>
    <property type="match status" value="1"/>
</dbReference>
<evidence type="ECO:0000256" key="5">
    <source>
        <dbReference type="ARBA" id="ARBA00023136"/>
    </source>
</evidence>
<feature type="domain" description="EAL" evidence="8">
    <location>
        <begin position="919"/>
        <end position="1172"/>
    </location>
</feature>
<dbReference type="Pfam" id="PF00990">
    <property type="entry name" value="GGDEF"/>
    <property type="match status" value="1"/>
</dbReference>
<dbReference type="PANTHER" id="PTHR44757">
    <property type="entry name" value="DIGUANYLATE CYCLASE DGCP"/>
    <property type="match status" value="1"/>
</dbReference>
<dbReference type="PROSITE" id="PS50885">
    <property type="entry name" value="HAMP"/>
    <property type="match status" value="1"/>
</dbReference>
<evidence type="ECO:0000259" key="8">
    <source>
        <dbReference type="PROSITE" id="PS50883"/>
    </source>
</evidence>
<dbReference type="InterPro" id="IPR033479">
    <property type="entry name" value="dCache_1"/>
</dbReference>
<dbReference type="Pfam" id="PF00563">
    <property type="entry name" value="EAL"/>
    <property type="match status" value="1"/>
</dbReference>
<feature type="domain" description="GGDEF" evidence="10">
    <location>
        <begin position="777"/>
        <end position="910"/>
    </location>
</feature>
<keyword evidence="12" id="KW-1185">Reference proteome</keyword>
<dbReference type="SMART" id="SM00267">
    <property type="entry name" value="GGDEF"/>
    <property type="match status" value="1"/>
</dbReference>
<evidence type="ECO:0000256" key="3">
    <source>
        <dbReference type="ARBA" id="ARBA00022692"/>
    </source>
</evidence>
<dbReference type="Pfam" id="PF01590">
    <property type="entry name" value="GAF"/>
    <property type="match status" value="1"/>
</dbReference>
<dbReference type="Gene3D" id="3.30.450.40">
    <property type="match status" value="1"/>
</dbReference>
<dbReference type="PROSITE" id="PS50112">
    <property type="entry name" value="PAS"/>
    <property type="match status" value="2"/>
</dbReference>
<dbReference type="Pfam" id="PF08447">
    <property type="entry name" value="PAS_3"/>
    <property type="match status" value="2"/>
</dbReference>
<dbReference type="InterPro" id="IPR001633">
    <property type="entry name" value="EAL_dom"/>
</dbReference>
<dbReference type="PROSITE" id="PS50887">
    <property type="entry name" value="GGDEF"/>
    <property type="match status" value="1"/>
</dbReference>
<evidence type="ECO:0000313" key="11">
    <source>
        <dbReference type="EMBL" id="MFE4108529.1"/>
    </source>
</evidence>
<dbReference type="CDD" id="cd18774">
    <property type="entry name" value="PDC2_HK_sensor"/>
    <property type="match status" value="1"/>
</dbReference>
<dbReference type="SMART" id="SM00304">
    <property type="entry name" value="HAMP"/>
    <property type="match status" value="1"/>
</dbReference>
<dbReference type="NCBIfam" id="TIGR00229">
    <property type="entry name" value="sensory_box"/>
    <property type="match status" value="2"/>
</dbReference>
<evidence type="ECO:0000259" key="6">
    <source>
        <dbReference type="PROSITE" id="PS50112"/>
    </source>
</evidence>
<protein>
    <submittedName>
        <fullName evidence="11">EAL domain-containing protein</fullName>
    </submittedName>
</protein>
<dbReference type="NCBIfam" id="TIGR00254">
    <property type="entry name" value="GGDEF"/>
    <property type="match status" value="1"/>
</dbReference>
<sequence length="1172" mass="132049">MTGSLARQQIEQDISSELTHFAHQMARELDLNMFERYREIQIIAGLDPFRRSQATADQQQLLNTLQDSYPNYSWIGFANSKGTVQASTQGLLQGQSVVERDWFTQAQSNPYVGDVHEALLLEKLLPNPGNTSLRFVDVAAPVYDSQGSFQGVLGAHLSWEWASNVKAALLNTPIGVNKEIFVIDQSGVVLLGPEIWQGEKLELESLRLARTQQKGHLVERWPDGNTYLVGFVKSQGYRSYPGLGWTILVHESTTTAFSPARSLYWQIFRGGIFLGSGFAVIGWLIAHRITRPLLQIAEVADQIRIGNPVINLPTIAGHSEIARFSQALNQLITNLFEREQELRQIVDGIEDPLLLREVNTGKLIYSNKGFANLYDRSATVYSSPQAWIESVHPDDQSWVAEKIKAEIRGEAFFDDEYRVIDSRSNTCWIWDRSFPIRDENGQIYRYVVIKRDITELKRSSNILQTLMQGTAAVTGQAFFQKLVEHLAAALNADHVFVAEQVGTELRSLAFWSQGQLQPPIQYSPANTPCERILAEGLYHCCDQVAQAFPENPYLLQLRANGYIGVSLVNAAGDVLGTLCVVCQKPLSNRDDYVSILQIFAHRAAAELERQRSKTALQESEARFRLLAENVKDLVCLHDLSGTFLYLSPSCKSLLGFEPEDLVGSNLDQYCHPDDLTLMRLELQQVVQREYAEPITYRIRHRDGRYIWLESLIKIVLSSDGRKTYLQTSSRDITEKVRIQQQLEYDANYDRLTTLPNRNLLLERLDLALERSRRHTNFQFAILFIDLDRFKVINDSLGHQAGDRLLQMTAQKLKKMIRGLDLAARIGSDEFVLLLEEISGLQAAIRIAERILDDLQETISLGEHEVVISASIGIALGKPDYAKSLDLLRDADIAMHSAKQKGKSCYTLFNQKMYKQAIWRLELENALRQALERQEFTLCYQPIVILTTGELAGFEVLVRWQHPEKGTISPADFIPVAEDTGLIVPIGTWILQAACYQMATWQIRFPAAKALKISVNLSVKQLTDSSLITQIKQILQETGLASQSLTLEITESMFMEDISAINRQLKRLTALGIQISIDDFGTGFSSLSYLHRLSVNNLKIDRSFVSNLFESHRNLNVTETIIKLAEQLGLEAIAEGIETQEQLHQLQAFGCNLGQGYLFNAPLSAEVAESLIA</sequence>
<evidence type="ECO:0000259" key="7">
    <source>
        <dbReference type="PROSITE" id="PS50113"/>
    </source>
</evidence>
<dbReference type="InterPro" id="IPR000160">
    <property type="entry name" value="GGDEF_dom"/>
</dbReference>
<dbReference type="SUPFAM" id="SSF141868">
    <property type="entry name" value="EAL domain-like"/>
    <property type="match status" value="1"/>
</dbReference>
<comment type="subcellular location">
    <subcellularLocation>
        <location evidence="1">Cell membrane</location>
        <topology evidence="1">Multi-pass membrane protein</topology>
    </subcellularLocation>
</comment>
<dbReference type="PROSITE" id="PS50113">
    <property type="entry name" value="PAC"/>
    <property type="match status" value="2"/>
</dbReference>
<reference evidence="11 12" key="1">
    <citation type="submission" date="2024-10" db="EMBL/GenBank/DDBJ databases">
        <authorList>
            <person name="Ratan Roy A."/>
            <person name="Morales Sandoval P.H."/>
            <person name="De Los Santos Villalobos S."/>
            <person name="Chakraborty S."/>
            <person name="Mukherjee J."/>
        </authorList>
    </citation>
    <scope>NUCLEOTIDE SEQUENCE [LARGE SCALE GENOMIC DNA]</scope>
    <source>
        <strain evidence="11 12">S1</strain>
    </source>
</reference>
<dbReference type="Gene3D" id="3.30.450.20">
    <property type="entry name" value="PAS domain"/>
    <property type="match status" value="3"/>
</dbReference>
<keyword evidence="2" id="KW-1003">Cell membrane</keyword>
<dbReference type="Gene3D" id="3.30.70.270">
    <property type="match status" value="1"/>
</dbReference>
<evidence type="ECO:0000256" key="4">
    <source>
        <dbReference type="ARBA" id="ARBA00022989"/>
    </source>
</evidence>
<keyword evidence="5" id="KW-0472">Membrane</keyword>
<dbReference type="InterPro" id="IPR003660">
    <property type="entry name" value="HAMP_dom"/>
</dbReference>
<evidence type="ECO:0000256" key="2">
    <source>
        <dbReference type="ARBA" id="ARBA00022475"/>
    </source>
</evidence>
<dbReference type="RefSeq" id="WP_377968159.1">
    <property type="nucleotide sequence ID" value="NZ_JBHZOL010000113.1"/>
</dbReference>
<dbReference type="SUPFAM" id="SSF55073">
    <property type="entry name" value="Nucleotide cyclase"/>
    <property type="match status" value="1"/>
</dbReference>
<dbReference type="Pfam" id="PF02743">
    <property type="entry name" value="dCache_1"/>
    <property type="match status" value="1"/>
</dbReference>
<dbReference type="InterPro" id="IPR001610">
    <property type="entry name" value="PAC"/>
</dbReference>
<feature type="domain" description="PAC" evidence="7">
    <location>
        <begin position="692"/>
        <end position="744"/>
    </location>
</feature>
<dbReference type="CDD" id="cd01949">
    <property type="entry name" value="GGDEF"/>
    <property type="match status" value="1"/>
</dbReference>
<dbReference type="SMART" id="SM00086">
    <property type="entry name" value="PAC"/>
    <property type="match status" value="2"/>
</dbReference>
<dbReference type="InterPro" id="IPR052155">
    <property type="entry name" value="Biofilm_reg_signaling"/>
</dbReference>
<dbReference type="InterPro" id="IPR000700">
    <property type="entry name" value="PAS-assoc_C"/>
</dbReference>
<feature type="domain" description="PAS" evidence="6">
    <location>
        <begin position="338"/>
        <end position="410"/>
    </location>
</feature>
<dbReference type="CDD" id="cd00130">
    <property type="entry name" value="PAS"/>
    <property type="match status" value="2"/>
</dbReference>
<dbReference type="CDD" id="cd06225">
    <property type="entry name" value="HAMP"/>
    <property type="match status" value="1"/>
</dbReference>
<evidence type="ECO:0000256" key="1">
    <source>
        <dbReference type="ARBA" id="ARBA00004651"/>
    </source>
</evidence>
<dbReference type="SUPFAM" id="SSF158472">
    <property type="entry name" value="HAMP domain-like"/>
    <property type="match status" value="1"/>
</dbReference>
<proteinExistence type="predicted"/>